<gene>
    <name evidence="1" type="ORF">B0T23DRAFT_412482</name>
</gene>
<dbReference type="EMBL" id="JAULSX010000004">
    <property type="protein sequence ID" value="KAK3492389.1"/>
    <property type="molecule type" value="Genomic_DNA"/>
</dbReference>
<dbReference type="RefSeq" id="XP_062692847.1">
    <property type="nucleotide sequence ID" value="XM_062839487.1"/>
</dbReference>
<sequence length="329" mass="36125">MRFQNIMSLSQLSVHVHFAFTTISCGNTLLLRSSTGELSDLALLARPINSGRSSAAQHEKSGNVEVCRPVVRMEGTDLGGVFGGSDRGDAMNVLSVFVMICEPSRIPQGRTSRVSSALETANGKYDCALSNLASLPVIAGCHPGPISSFALSCMISSFSPPAFAFHIASVSFLSSLPKATNLMLDTAPPIIILTLSIARENVTHKFSHARNFASRECRRFSADSYVLFHSFHCSATETWPRRRIRKENLSTVAPTPTWLRRSACKLFSYGETALHTYTTYIATWVEGPGRTAHSMYTSIIVNEDGSPFEKDDDAEQMKEYVAHEETCLW</sequence>
<keyword evidence="2" id="KW-1185">Reference proteome</keyword>
<reference evidence="1 2" key="1">
    <citation type="journal article" date="2023" name="Mol. Phylogenet. Evol.">
        <title>Genome-scale phylogeny and comparative genomics of the fungal order Sordariales.</title>
        <authorList>
            <person name="Hensen N."/>
            <person name="Bonometti L."/>
            <person name="Westerberg I."/>
            <person name="Brannstrom I.O."/>
            <person name="Guillou S."/>
            <person name="Cros-Aarteil S."/>
            <person name="Calhoun S."/>
            <person name="Haridas S."/>
            <person name="Kuo A."/>
            <person name="Mondo S."/>
            <person name="Pangilinan J."/>
            <person name="Riley R."/>
            <person name="LaButti K."/>
            <person name="Andreopoulos B."/>
            <person name="Lipzen A."/>
            <person name="Chen C."/>
            <person name="Yan M."/>
            <person name="Daum C."/>
            <person name="Ng V."/>
            <person name="Clum A."/>
            <person name="Steindorff A."/>
            <person name="Ohm R.A."/>
            <person name="Martin F."/>
            <person name="Silar P."/>
            <person name="Natvig D.O."/>
            <person name="Lalanne C."/>
            <person name="Gautier V."/>
            <person name="Ament-Velasquez S.L."/>
            <person name="Kruys A."/>
            <person name="Hutchinson M.I."/>
            <person name="Powell A.J."/>
            <person name="Barry K."/>
            <person name="Miller A.N."/>
            <person name="Grigoriev I.V."/>
            <person name="Debuchy R."/>
            <person name="Gladieux P."/>
            <person name="Hiltunen Thoren M."/>
            <person name="Johannesson H."/>
        </authorList>
    </citation>
    <scope>NUCLEOTIDE SEQUENCE [LARGE SCALE GENOMIC DNA]</scope>
    <source>
        <strain evidence="1 2">FGSC 10403</strain>
    </source>
</reference>
<dbReference type="Proteomes" id="UP001285908">
    <property type="component" value="Unassembled WGS sequence"/>
</dbReference>
<dbReference type="AlphaFoldDB" id="A0AAJ0I7T7"/>
<accession>A0AAJ0I7T7</accession>
<comment type="caution">
    <text evidence="1">The sequence shown here is derived from an EMBL/GenBank/DDBJ whole genome shotgun (WGS) entry which is preliminary data.</text>
</comment>
<evidence type="ECO:0000313" key="2">
    <source>
        <dbReference type="Proteomes" id="UP001285908"/>
    </source>
</evidence>
<proteinExistence type="predicted"/>
<organism evidence="1 2">
    <name type="scientific">Neurospora hispaniola</name>
    <dbReference type="NCBI Taxonomy" id="588809"/>
    <lineage>
        <taxon>Eukaryota</taxon>
        <taxon>Fungi</taxon>
        <taxon>Dikarya</taxon>
        <taxon>Ascomycota</taxon>
        <taxon>Pezizomycotina</taxon>
        <taxon>Sordariomycetes</taxon>
        <taxon>Sordariomycetidae</taxon>
        <taxon>Sordariales</taxon>
        <taxon>Sordariaceae</taxon>
        <taxon>Neurospora</taxon>
    </lineage>
</organism>
<dbReference type="GeneID" id="87877109"/>
<dbReference type="PROSITE" id="PS51257">
    <property type="entry name" value="PROKAR_LIPOPROTEIN"/>
    <property type="match status" value="1"/>
</dbReference>
<protein>
    <submittedName>
        <fullName evidence="1">Uncharacterized protein</fullName>
    </submittedName>
</protein>
<evidence type="ECO:0000313" key="1">
    <source>
        <dbReference type="EMBL" id="KAK3492389.1"/>
    </source>
</evidence>
<name>A0AAJ0I7T7_9PEZI</name>